<gene>
    <name evidence="2" type="ORF">PAHAL_9G509100</name>
</gene>
<organism evidence="2">
    <name type="scientific">Panicum hallii</name>
    <dbReference type="NCBI Taxonomy" id="206008"/>
    <lineage>
        <taxon>Eukaryota</taxon>
        <taxon>Viridiplantae</taxon>
        <taxon>Streptophyta</taxon>
        <taxon>Embryophyta</taxon>
        <taxon>Tracheophyta</taxon>
        <taxon>Spermatophyta</taxon>
        <taxon>Magnoliopsida</taxon>
        <taxon>Liliopsida</taxon>
        <taxon>Poales</taxon>
        <taxon>Poaceae</taxon>
        <taxon>PACMAD clade</taxon>
        <taxon>Panicoideae</taxon>
        <taxon>Panicodae</taxon>
        <taxon>Paniceae</taxon>
        <taxon>Panicinae</taxon>
        <taxon>Panicum</taxon>
        <taxon>Panicum sect. Panicum</taxon>
    </lineage>
</organism>
<dbReference type="Gramene" id="PVH32866">
    <property type="protein sequence ID" value="PVH32866"/>
    <property type="gene ID" value="PAHAL_9G509100"/>
</dbReference>
<evidence type="ECO:0000256" key="1">
    <source>
        <dbReference type="SAM" id="MobiDB-lite"/>
    </source>
</evidence>
<feature type="region of interest" description="Disordered" evidence="1">
    <location>
        <begin position="46"/>
        <end position="99"/>
    </location>
</feature>
<evidence type="ECO:0000313" key="2">
    <source>
        <dbReference type="EMBL" id="PVH32866.1"/>
    </source>
</evidence>
<accession>A0A2T8I5C1</accession>
<sequence>MDARAPSLSTLPFLASGLALSRRGDPVPSSTGWWLPCRAPRHPSAPIRGRRLCGSPWQQAPTSGPATLPSADTIRSISSCTAPYREKQRSTDPYQPLSP</sequence>
<name>A0A2T8I5C1_9POAL</name>
<dbReference type="EMBL" id="CM008054">
    <property type="protein sequence ID" value="PVH32866.1"/>
    <property type="molecule type" value="Genomic_DNA"/>
</dbReference>
<protein>
    <submittedName>
        <fullName evidence="2">Uncharacterized protein</fullName>
    </submittedName>
</protein>
<proteinExistence type="predicted"/>
<feature type="compositionally biased region" description="Polar residues" evidence="1">
    <location>
        <begin position="56"/>
        <end position="65"/>
    </location>
</feature>
<dbReference type="AlphaFoldDB" id="A0A2T8I5C1"/>
<dbReference type="Proteomes" id="UP000243499">
    <property type="component" value="Chromosome 9"/>
</dbReference>
<reference evidence="2" key="1">
    <citation type="submission" date="2018-04" db="EMBL/GenBank/DDBJ databases">
        <title>WGS assembly of Panicum hallii.</title>
        <authorList>
            <person name="Lovell J."/>
            <person name="Jenkins J."/>
            <person name="Lowry D."/>
            <person name="Mamidi S."/>
            <person name="Sreedasyam A."/>
            <person name="Weng X."/>
            <person name="Barry K."/>
            <person name="Bonette J."/>
            <person name="Campitelli B."/>
            <person name="Daum C."/>
            <person name="Gordon S."/>
            <person name="Gould B."/>
            <person name="Lipzen A."/>
            <person name="Macqueen A."/>
            <person name="Palacio-Mejia J."/>
            <person name="Plott C."/>
            <person name="Shakirov E."/>
            <person name="Shu S."/>
            <person name="Yoshinaga Y."/>
            <person name="Zane M."/>
            <person name="Rokhsar D."/>
            <person name="Grimwood J."/>
            <person name="Schmutz J."/>
            <person name="Juenger T."/>
        </authorList>
    </citation>
    <scope>NUCLEOTIDE SEQUENCE [LARGE SCALE GENOMIC DNA]</scope>
    <source>
        <strain evidence="2">FIL2</strain>
    </source>
</reference>